<keyword evidence="1" id="KW-1133">Transmembrane helix</keyword>
<dbReference type="EMBL" id="KZ992357">
    <property type="protein sequence ID" value="RKP22247.1"/>
    <property type="molecule type" value="Genomic_DNA"/>
</dbReference>
<keyword evidence="3" id="KW-1185">Reference proteome</keyword>
<gene>
    <name evidence="2" type="ORF">SYNPS1DRAFT_26088</name>
</gene>
<evidence type="ECO:0000313" key="3">
    <source>
        <dbReference type="Proteomes" id="UP000278143"/>
    </source>
</evidence>
<proteinExistence type="predicted"/>
<organism evidence="2 3">
    <name type="scientific">Syncephalis pseudoplumigaleata</name>
    <dbReference type="NCBI Taxonomy" id="1712513"/>
    <lineage>
        <taxon>Eukaryota</taxon>
        <taxon>Fungi</taxon>
        <taxon>Fungi incertae sedis</taxon>
        <taxon>Zoopagomycota</taxon>
        <taxon>Zoopagomycotina</taxon>
        <taxon>Zoopagomycetes</taxon>
        <taxon>Zoopagales</taxon>
        <taxon>Piptocephalidaceae</taxon>
        <taxon>Syncephalis</taxon>
    </lineage>
</organism>
<protein>
    <submittedName>
        <fullName evidence="2">Uncharacterized protein</fullName>
    </submittedName>
</protein>
<accession>A0A4P9YR08</accession>
<reference evidence="3" key="1">
    <citation type="journal article" date="2018" name="Nat. Microbiol.">
        <title>Leveraging single-cell genomics to expand the fungal tree of life.</title>
        <authorList>
            <person name="Ahrendt S.R."/>
            <person name="Quandt C.A."/>
            <person name="Ciobanu D."/>
            <person name="Clum A."/>
            <person name="Salamov A."/>
            <person name="Andreopoulos B."/>
            <person name="Cheng J.F."/>
            <person name="Woyke T."/>
            <person name="Pelin A."/>
            <person name="Henrissat B."/>
            <person name="Reynolds N.K."/>
            <person name="Benny G.L."/>
            <person name="Smith M.E."/>
            <person name="James T.Y."/>
            <person name="Grigoriev I.V."/>
        </authorList>
    </citation>
    <scope>NUCLEOTIDE SEQUENCE [LARGE SCALE GENOMIC DNA]</scope>
    <source>
        <strain evidence="3">Benny S71-1</strain>
    </source>
</reference>
<dbReference type="AlphaFoldDB" id="A0A4P9YR08"/>
<dbReference type="Proteomes" id="UP000278143">
    <property type="component" value="Unassembled WGS sequence"/>
</dbReference>
<keyword evidence="1" id="KW-0472">Membrane</keyword>
<name>A0A4P9YR08_9FUNG</name>
<evidence type="ECO:0000256" key="1">
    <source>
        <dbReference type="SAM" id="Phobius"/>
    </source>
</evidence>
<feature type="transmembrane region" description="Helical" evidence="1">
    <location>
        <begin position="28"/>
        <end position="50"/>
    </location>
</feature>
<sequence length="218" mass="23676">MLDTTLLADLIDFLFGMIEGRIDGQIELVMLLAAPIAAAVAVVVITFGRSHGMQEEQQRERVELFIVHFTLQMITIMSRVVTDQLAANTPDAAAAASSSSSDAPPSKCESINELTDRVPPSVRRILPCMRVSVNWLRTTFDRLPHSAAAQRATTLQALADMLNAFVVLGVDATLEIPDDAILPEDILMRGAAYLNQEVGANMHAYSDESLALASVNKR</sequence>
<keyword evidence="1" id="KW-0812">Transmembrane</keyword>
<evidence type="ECO:0000313" key="2">
    <source>
        <dbReference type="EMBL" id="RKP22247.1"/>
    </source>
</evidence>